<comment type="caution">
    <text evidence="10">The sequence shown here is derived from an EMBL/GenBank/DDBJ whole genome shotgun (WGS) entry which is preliminary data.</text>
</comment>
<gene>
    <name evidence="10" type="ORF">FRC96_12380</name>
</gene>
<protein>
    <recommendedName>
        <fullName evidence="7">Glycerol-3-phosphate dehydrogenase</fullName>
        <ecNumber evidence="7">1.1.5.3</ecNumber>
    </recommendedName>
</protein>
<reference evidence="10 11" key="1">
    <citation type="submission" date="2019-08" db="EMBL/GenBank/DDBJ databases">
        <title>Bradymonadales sp. TMQ2.</title>
        <authorList>
            <person name="Liang Q."/>
        </authorList>
    </citation>
    <scope>NUCLEOTIDE SEQUENCE [LARGE SCALE GENOMIC DNA]</scope>
    <source>
        <strain evidence="10 11">TMQ2</strain>
    </source>
</reference>
<feature type="domain" description="FAD dependent oxidoreductase" evidence="8">
    <location>
        <begin position="19"/>
        <end position="385"/>
    </location>
</feature>
<dbReference type="InterPro" id="IPR000447">
    <property type="entry name" value="G3P_DH_FAD-dep"/>
</dbReference>
<dbReference type="Proteomes" id="UP000321046">
    <property type="component" value="Unassembled WGS sequence"/>
</dbReference>
<dbReference type="InterPro" id="IPR038299">
    <property type="entry name" value="DAO_C_sf"/>
</dbReference>
<dbReference type="RefSeq" id="WP_146974801.1">
    <property type="nucleotide sequence ID" value="NZ_VOSL01000053.1"/>
</dbReference>
<keyword evidence="6 7" id="KW-0560">Oxidoreductase</keyword>
<dbReference type="PROSITE" id="PS00977">
    <property type="entry name" value="FAD_G3PDH_1"/>
    <property type="match status" value="1"/>
</dbReference>
<evidence type="ECO:0000256" key="7">
    <source>
        <dbReference type="RuleBase" id="RU361217"/>
    </source>
</evidence>
<dbReference type="AlphaFoldDB" id="A0A5C6X3K1"/>
<dbReference type="PRINTS" id="PR01001">
    <property type="entry name" value="FADG3PDH"/>
</dbReference>
<dbReference type="Gene3D" id="3.50.50.60">
    <property type="entry name" value="FAD/NAD(P)-binding domain"/>
    <property type="match status" value="1"/>
</dbReference>
<dbReference type="Gene3D" id="1.10.8.870">
    <property type="entry name" value="Alpha-glycerophosphate oxidase, cap domain"/>
    <property type="match status" value="1"/>
</dbReference>
<keyword evidence="4" id="KW-0319">Glycerol metabolism</keyword>
<dbReference type="Pfam" id="PF16901">
    <property type="entry name" value="DAO_C"/>
    <property type="match status" value="1"/>
</dbReference>
<evidence type="ECO:0000256" key="5">
    <source>
        <dbReference type="ARBA" id="ARBA00022827"/>
    </source>
</evidence>
<comment type="similarity">
    <text evidence="2 7">Belongs to the FAD-dependent glycerol-3-phosphate dehydrogenase family.</text>
</comment>
<dbReference type="InterPro" id="IPR031656">
    <property type="entry name" value="DAO_C"/>
</dbReference>
<evidence type="ECO:0000256" key="6">
    <source>
        <dbReference type="ARBA" id="ARBA00023002"/>
    </source>
</evidence>
<dbReference type="InterPro" id="IPR036188">
    <property type="entry name" value="FAD/NAD-bd_sf"/>
</dbReference>
<evidence type="ECO:0000256" key="3">
    <source>
        <dbReference type="ARBA" id="ARBA00022630"/>
    </source>
</evidence>
<dbReference type="NCBIfam" id="NF008899">
    <property type="entry name" value="PRK12266.1"/>
    <property type="match status" value="1"/>
</dbReference>
<proteinExistence type="inferred from homology"/>
<dbReference type="Pfam" id="PF01266">
    <property type="entry name" value="DAO"/>
    <property type="match status" value="1"/>
</dbReference>
<evidence type="ECO:0000256" key="2">
    <source>
        <dbReference type="ARBA" id="ARBA00007330"/>
    </source>
</evidence>
<evidence type="ECO:0000256" key="1">
    <source>
        <dbReference type="ARBA" id="ARBA00001974"/>
    </source>
</evidence>
<dbReference type="GO" id="GO:0046168">
    <property type="term" value="P:glycerol-3-phosphate catabolic process"/>
    <property type="evidence" value="ECO:0007669"/>
    <property type="project" value="TreeGrafter"/>
</dbReference>
<evidence type="ECO:0000259" key="8">
    <source>
        <dbReference type="Pfam" id="PF01266"/>
    </source>
</evidence>
<dbReference type="PANTHER" id="PTHR11985:SF35">
    <property type="entry name" value="ANAEROBIC GLYCEROL-3-PHOSPHATE DEHYDROGENASE SUBUNIT A"/>
    <property type="match status" value="1"/>
</dbReference>
<dbReference type="InterPro" id="IPR006076">
    <property type="entry name" value="FAD-dep_OxRdtase"/>
</dbReference>
<feature type="domain" description="Alpha-glycerophosphate oxidase C-terminal" evidence="9">
    <location>
        <begin position="413"/>
        <end position="545"/>
    </location>
</feature>
<dbReference type="Gene3D" id="3.30.9.10">
    <property type="entry name" value="D-Amino Acid Oxidase, subunit A, domain 2"/>
    <property type="match status" value="1"/>
</dbReference>
<dbReference type="EC" id="1.1.5.3" evidence="7"/>
<evidence type="ECO:0000313" key="10">
    <source>
        <dbReference type="EMBL" id="TXD34850.1"/>
    </source>
</evidence>
<dbReference type="EMBL" id="VOSL01000053">
    <property type="protein sequence ID" value="TXD34850.1"/>
    <property type="molecule type" value="Genomic_DNA"/>
</dbReference>
<evidence type="ECO:0000313" key="11">
    <source>
        <dbReference type="Proteomes" id="UP000321046"/>
    </source>
</evidence>
<keyword evidence="5" id="KW-0274">FAD</keyword>
<evidence type="ECO:0000256" key="4">
    <source>
        <dbReference type="ARBA" id="ARBA00022798"/>
    </source>
</evidence>
<sequence length="570" mass="62603">MTQNTSRQAMWDALGEPVDLLIIGGGINGAGIARDAARRGLNVALVEARDLAYGTSSRSSKLVHGGLRYLQQFEFSLVFEAVSERRILLDIAPHLVRPLGFLFPVYRNSPHNLLTLKAGMWLYEGLSLFRSPKRHRKLGVRDVAKEEPALTREELKGAPLYYDCSTDDARLTLESALDAAAHGATIATWTRALSFIKDEESGRIQGAVVKDMLGDGGLKEIRAHAVINATGPWTDRTRALSAEPGSTLLRPTKGVHIVVDHDRLPVNNAVVCFHPDDKRVLFAIPWGEQTYIGTTDTDYKGDPGQVYAEASDVEYLLTAANDYFPEHPLTADDVIATWAGLRPLMAQGSGSGADISESEVSREHQIVVGEDGLITIAGGKLTTYRRMSAEVVETALKMLRLGDHLPETVHNPRTDTSPLPGAADWPEAESDEAAFELIATQTLEASQGHLSELSARFLAHTYGTRAPALGELVAADPTLGKPITEGRPELVVQIDWAITHELAATLTDMLVQRTQIFYRAADQGRQAARQIAEHMAQRLGWSEEEIDAQVARYLHDVDLSQRWRRDYDAL</sequence>
<dbReference type="GO" id="GO:0004368">
    <property type="term" value="F:glycerol-3-phosphate dehydrogenase (quinone) activity"/>
    <property type="evidence" value="ECO:0007669"/>
    <property type="project" value="UniProtKB-EC"/>
</dbReference>
<comment type="cofactor">
    <cofactor evidence="1 7">
        <name>FAD</name>
        <dbReference type="ChEBI" id="CHEBI:57692"/>
    </cofactor>
</comment>
<dbReference type="OrthoDB" id="9766796at2"/>
<keyword evidence="3 7" id="KW-0285">Flavoprotein</keyword>
<name>A0A5C6X3K1_9DELT</name>
<accession>A0A5C6X3K1</accession>
<dbReference type="SUPFAM" id="SSF51905">
    <property type="entry name" value="FAD/NAD(P)-binding domain"/>
    <property type="match status" value="1"/>
</dbReference>
<dbReference type="GO" id="GO:0006071">
    <property type="term" value="P:glycerol metabolic process"/>
    <property type="evidence" value="ECO:0007669"/>
    <property type="project" value="UniProtKB-KW"/>
</dbReference>
<organism evidence="10 11">
    <name type="scientific">Lujinxingia vulgaris</name>
    <dbReference type="NCBI Taxonomy" id="2600176"/>
    <lineage>
        <taxon>Bacteria</taxon>
        <taxon>Deltaproteobacteria</taxon>
        <taxon>Bradymonadales</taxon>
        <taxon>Lujinxingiaceae</taxon>
        <taxon>Lujinxingia</taxon>
    </lineage>
</organism>
<comment type="catalytic activity">
    <reaction evidence="7">
        <text>a quinone + sn-glycerol 3-phosphate = dihydroxyacetone phosphate + a quinol</text>
        <dbReference type="Rhea" id="RHEA:18977"/>
        <dbReference type="ChEBI" id="CHEBI:24646"/>
        <dbReference type="ChEBI" id="CHEBI:57597"/>
        <dbReference type="ChEBI" id="CHEBI:57642"/>
        <dbReference type="ChEBI" id="CHEBI:132124"/>
        <dbReference type="EC" id="1.1.5.3"/>
    </reaction>
</comment>
<evidence type="ECO:0000259" key="9">
    <source>
        <dbReference type="Pfam" id="PF16901"/>
    </source>
</evidence>
<dbReference type="GO" id="GO:0009331">
    <property type="term" value="C:glycerol-3-phosphate dehydrogenase (FAD) complex"/>
    <property type="evidence" value="ECO:0007669"/>
    <property type="project" value="UniProtKB-UniRule"/>
</dbReference>
<dbReference type="PANTHER" id="PTHR11985">
    <property type="entry name" value="GLYCEROL-3-PHOSPHATE DEHYDROGENASE"/>
    <property type="match status" value="1"/>
</dbReference>